<dbReference type="STRING" id="1703345.A3860_39220"/>
<name>A0A1V9FKH3_9BACT</name>
<accession>A0A1V9FKH3</accession>
<evidence type="ECO:0000313" key="1">
    <source>
        <dbReference type="EMBL" id="OQP58842.1"/>
    </source>
</evidence>
<reference evidence="1 2" key="1">
    <citation type="submission" date="2016-03" db="EMBL/GenBank/DDBJ databases">
        <title>Niastella vici sp. nov., isolated from farmland soil.</title>
        <authorList>
            <person name="Chen L."/>
            <person name="Wang D."/>
            <person name="Yang S."/>
            <person name="Wang G."/>
        </authorList>
    </citation>
    <scope>NUCLEOTIDE SEQUENCE [LARGE SCALE GENOMIC DNA]</scope>
    <source>
        <strain evidence="1 2">DJ57</strain>
    </source>
</reference>
<protein>
    <submittedName>
        <fullName evidence="1">Uncharacterized protein</fullName>
    </submittedName>
</protein>
<dbReference type="OrthoDB" id="645990at2"/>
<keyword evidence="2" id="KW-1185">Reference proteome</keyword>
<dbReference type="EMBL" id="LVYD01000092">
    <property type="protein sequence ID" value="OQP58842.1"/>
    <property type="molecule type" value="Genomic_DNA"/>
</dbReference>
<dbReference type="RefSeq" id="WP_081155133.1">
    <property type="nucleotide sequence ID" value="NZ_LVYD01000092.1"/>
</dbReference>
<dbReference type="Proteomes" id="UP000192796">
    <property type="component" value="Unassembled WGS sequence"/>
</dbReference>
<organism evidence="1 2">
    <name type="scientific">Niastella vici</name>
    <dbReference type="NCBI Taxonomy" id="1703345"/>
    <lineage>
        <taxon>Bacteria</taxon>
        <taxon>Pseudomonadati</taxon>
        <taxon>Bacteroidota</taxon>
        <taxon>Chitinophagia</taxon>
        <taxon>Chitinophagales</taxon>
        <taxon>Chitinophagaceae</taxon>
        <taxon>Niastella</taxon>
    </lineage>
</organism>
<comment type="caution">
    <text evidence="1">The sequence shown here is derived from an EMBL/GenBank/DDBJ whole genome shotgun (WGS) entry which is preliminary data.</text>
</comment>
<gene>
    <name evidence="1" type="ORF">A3860_39220</name>
</gene>
<evidence type="ECO:0000313" key="2">
    <source>
        <dbReference type="Proteomes" id="UP000192796"/>
    </source>
</evidence>
<dbReference type="AlphaFoldDB" id="A0A1V9FKH3"/>
<proteinExistence type="predicted"/>
<sequence length="199" mass="23425">MKLTGDFSEENLKKAMLAKRKRLIEYIDDDPLYVLKEVFKPGEDLFISEELNYLLIIGLSSDLCAYDDWGNRLPLVFFYDQLLLLVEALYILNLRNIKSVDKKENVYAYEINLLSKEQIANPKQVIVDFFRIFSIDYIMRETEDWFLAGITYPASLPENIYGPYHIYCIYCNVLCLIKSAERLIQQEHKLSINWTVENP</sequence>